<protein>
    <submittedName>
        <fullName evidence="1">Uncharacterized protein</fullName>
    </submittedName>
</protein>
<evidence type="ECO:0000313" key="2">
    <source>
        <dbReference type="Proteomes" id="UP000249661"/>
    </source>
</evidence>
<dbReference type="EMBL" id="KZ824983">
    <property type="protein sequence ID" value="RAH66424.1"/>
    <property type="molecule type" value="Genomic_DNA"/>
</dbReference>
<dbReference type="Proteomes" id="UP000249661">
    <property type="component" value="Unassembled WGS sequence"/>
</dbReference>
<accession>A0ACD1GYP7</accession>
<organism evidence="1 2">
    <name type="scientific">Aspergillus aculeatinus CBS 121060</name>
    <dbReference type="NCBI Taxonomy" id="1448322"/>
    <lineage>
        <taxon>Eukaryota</taxon>
        <taxon>Fungi</taxon>
        <taxon>Dikarya</taxon>
        <taxon>Ascomycota</taxon>
        <taxon>Pezizomycotina</taxon>
        <taxon>Eurotiomycetes</taxon>
        <taxon>Eurotiomycetidae</taxon>
        <taxon>Eurotiales</taxon>
        <taxon>Aspergillaceae</taxon>
        <taxon>Aspergillus</taxon>
        <taxon>Aspergillus subgen. Circumdati</taxon>
    </lineage>
</organism>
<evidence type="ECO:0000313" key="1">
    <source>
        <dbReference type="EMBL" id="RAH66424.1"/>
    </source>
</evidence>
<sequence>MVIGADHRYKNLQAHAIAINSALKQFKEEQGKTGNGPPKSIFLPLIENLINFASRVVETPSVEALREDLKKIKSTLQTQANQQLQIAKTVNSLSRPAAASPPVTAPGARSYIDTLAKAQTNATDAAGESASSSSPPVQPALAKNLVIHVRKTADTMVNPLRRDNKALVDRVNKNIADTKDKIIAHRKVLAGSVLPSGSMILTADNLKNLERLIRTRSPWVKVLSPNATIKRRGYSIAVYGMDIGRINHESPAKQQKALAERIKAANTSCLAATPTEVTYVGWVRPWKTVTRESKPSILIVELDSSNAANALLRGGFVLDGKYFNTSYYDRDQQLLQYFRCQESNHIKQYCRRNRACAYCARSYKSIDCTFKNDKTHARCANCRLKHFAFNRICAKKKKRLKAVRQHRLDAPALYAELPVGGSNATASTAPADAIPVNTVPELSSKLAQSKSRRKSTTKPEAALVPAVEILAEVETSRGKRLKQRHEENNQKIIKIDIRSQSPSMGNAPAQTATQPAAASVRSLENIQNAVKVVNRYRSQRRNQFTVPDESSDDKLSALAPDATEPTETASNE</sequence>
<proteinExistence type="predicted"/>
<name>A0ACD1GYP7_9EURO</name>
<gene>
    <name evidence="1" type="ORF">BO66DRAFT_442220</name>
</gene>
<keyword evidence="2" id="KW-1185">Reference proteome</keyword>
<reference evidence="1" key="1">
    <citation type="submission" date="2018-02" db="EMBL/GenBank/DDBJ databases">
        <title>The genomes of Aspergillus section Nigri reveals drivers in fungal speciation.</title>
        <authorList>
            <consortium name="DOE Joint Genome Institute"/>
            <person name="Vesth T.C."/>
            <person name="Nybo J."/>
            <person name="Theobald S."/>
            <person name="Brandl J."/>
            <person name="Frisvad J.C."/>
            <person name="Nielsen K.F."/>
            <person name="Lyhne E.K."/>
            <person name="Kogle M.E."/>
            <person name="Kuo A."/>
            <person name="Riley R."/>
            <person name="Clum A."/>
            <person name="Nolan M."/>
            <person name="Lipzen A."/>
            <person name="Salamov A."/>
            <person name="Henrissat B."/>
            <person name="Wiebenga A."/>
            <person name="De vries R.P."/>
            <person name="Grigoriev I.V."/>
            <person name="Mortensen U.H."/>
            <person name="Andersen M.R."/>
            <person name="Baker S.E."/>
        </authorList>
    </citation>
    <scope>NUCLEOTIDE SEQUENCE</scope>
    <source>
        <strain evidence="1">CBS 121060</strain>
    </source>
</reference>